<dbReference type="PANTHER" id="PTHR30400:SF0">
    <property type="entry name" value="BIOSYNTHETIC PEPTIDOGLYCAN TRANSGLYCOSYLASE"/>
    <property type="match status" value="1"/>
</dbReference>
<evidence type="ECO:0000256" key="9">
    <source>
        <dbReference type="ARBA" id="ARBA00023136"/>
    </source>
</evidence>
<evidence type="ECO:0000256" key="3">
    <source>
        <dbReference type="ARBA" id="ARBA00022676"/>
    </source>
</evidence>
<comment type="subcellular location">
    <subcellularLocation>
        <location evidence="11">Cell inner membrane</location>
        <topology evidence="11">Single-pass membrane protein</topology>
    </subcellularLocation>
</comment>
<evidence type="ECO:0000256" key="8">
    <source>
        <dbReference type="ARBA" id="ARBA00022989"/>
    </source>
</evidence>
<dbReference type="UniPathway" id="UPA00219"/>
<evidence type="ECO:0000256" key="10">
    <source>
        <dbReference type="ARBA" id="ARBA00023316"/>
    </source>
</evidence>
<keyword evidence="9 11" id="KW-0472">Membrane</keyword>
<dbReference type="GO" id="GO:0071555">
    <property type="term" value="P:cell wall organization"/>
    <property type="evidence" value="ECO:0007669"/>
    <property type="project" value="UniProtKB-KW"/>
</dbReference>
<dbReference type="InterPro" id="IPR023346">
    <property type="entry name" value="Lysozyme-like_dom_sf"/>
</dbReference>
<dbReference type="GO" id="GO:0009274">
    <property type="term" value="C:peptidoglycan-based cell wall"/>
    <property type="evidence" value="ECO:0007669"/>
    <property type="project" value="InterPro"/>
</dbReference>
<keyword evidence="1 11" id="KW-1003">Cell membrane</keyword>
<evidence type="ECO:0000313" key="14">
    <source>
        <dbReference type="Proteomes" id="UP000024836"/>
    </source>
</evidence>
<keyword evidence="4 11" id="KW-0808">Transferase</keyword>
<dbReference type="GO" id="GO:0005886">
    <property type="term" value="C:plasma membrane"/>
    <property type="evidence" value="ECO:0007669"/>
    <property type="project" value="UniProtKB-SubCell"/>
</dbReference>
<comment type="caution">
    <text evidence="13">The sequence shown here is derived from an EMBL/GenBank/DDBJ whole genome shotgun (WGS) entry which is preliminary data.</text>
</comment>
<dbReference type="GO" id="GO:0016763">
    <property type="term" value="F:pentosyltransferase activity"/>
    <property type="evidence" value="ECO:0007669"/>
    <property type="project" value="InterPro"/>
</dbReference>
<comment type="pathway">
    <text evidence="11">Cell wall biogenesis; peptidoglycan biosynthesis.</text>
</comment>
<dbReference type="PANTHER" id="PTHR30400">
    <property type="entry name" value="MONOFUNCTIONAL BIOSYNTHETIC PEPTIDOGLYCAN TRANSGLYCOSYLASE"/>
    <property type="match status" value="1"/>
</dbReference>
<comment type="function">
    <text evidence="11">Peptidoglycan polymerase that catalyzes glycan chain elongation from lipid-linked precursors.</text>
</comment>
<accession>A0A058ZL93</accession>
<dbReference type="InterPro" id="IPR011812">
    <property type="entry name" value="Pep_trsgly"/>
</dbReference>
<dbReference type="eggNOG" id="COG0744">
    <property type="taxonomic scope" value="Bacteria"/>
</dbReference>
<keyword evidence="3 11" id="KW-0328">Glycosyltransferase</keyword>
<keyword evidence="6 11" id="KW-0133">Cell shape</keyword>
<name>A0A058ZL93_9RHOB</name>
<evidence type="ECO:0000256" key="6">
    <source>
        <dbReference type="ARBA" id="ARBA00022960"/>
    </source>
</evidence>
<comment type="similarity">
    <text evidence="11">Belongs to the glycosyltransferase 51 family.</text>
</comment>
<dbReference type="EC" id="2.4.99.28" evidence="11"/>
<keyword evidence="7 11" id="KW-0573">Peptidoglycan synthesis</keyword>
<evidence type="ECO:0000259" key="12">
    <source>
        <dbReference type="Pfam" id="PF00912"/>
    </source>
</evidence>
<dbReference type="InterPro" id="IPR001264">
    <property type="entry name" value="Glyco_trans_51"/>
</dbReference>
<keyword evidence="10 11" id="KW-0961">Cell wall biogenesis/degradation</keyword>
<keyword evidence="8 11" id="KW-1133">Transmembrane helix</keyword>
<dbReference type="EMBL" id="AQQY01000004">
    <property type="protein sequence ID" value="KCV82389.1"/>
    <property type="molecule type" value="Genomic_DNA"/>
</dbReference>
<dbReference type="NCBIfam" id="TIGR02070">
    <property type="entry name" value="mono_pep_trsgly"/>
    <property type="match status" value="1"/>
</dbReference>
<dbReference type="Pfam" id="PF00912">
    <property type="entry name" value="Transgly"/>
    <property type="match status" value="1"/>
</dbReference>
<evidence type="ECO:0000256" key="11">
    <source>
        <dbReference type="HAMAP-Rule" id="MF_00766"/>
    </source>
</evidence>
<evidence type="ECO:0000256" key="5">
    <source>
        <dbReference type="ARBA" id="ARBA00022692"/>
    </source>
</evidence>
<proteinExistence type="inferred from homology"/>
<dbReference type="Gene3D" id="1.10.3810.10">
    <property type="entry name" value="Biosynthetic peptidoglycan transglycosylase-like"/>
    <property type="match status" value="1"/>
</dbReference>
<dbReference type="HAMAP" id="MF_00766">
    <property type="entry name" value="PGT_MtgA"/>
    <property type="match status" value="1"/>
</dbReference>
<dbReference type="PATRIC" id="fig|1461693.3.peg.1700"/>
<evidence type="ECO:0000313" key="13">
    <source>
        <dbReference type="EMBL" id="KCV82389.1"/>
    </source>
</evidence>
<dbReference type="GO" id="GO:0009252">
    <property type="term" value="P:peptidoglycan biosynthetic process"/>
    <property type="evidence" value="ECO:0007669"/>
    <property type="project" value="UniProtKB-UniRule"/>
</dbReference>
<dbReference type="AlphaFoldDB" id="A0A058ZL93"/>
<feature type="domain" description="Glycosyl transferase family 51" evidence="12">
    <location>
        <begin position="67"/>
        <end position="227"/>
    </location>
</feature>
<dbReference type="SUPFAM" id="SSF53955">
    <property type="entry name" value="Lysozyme-like"/>
    <property type="match status" value="1"/>
</dbReference>
<reference evidence="13 14" key="1">
    <citation type="submission" date="2013-04" db="EMBL/GenBank/DDBJ databases">
        <title>Shimia sp. 22II-S11-Z10 Genome Sequencing.</title>
        <authorList>
            <person name="Lai Q."/>
            <person name="Li G."/>
            <person name="Shao Z."/>
        </authorList>
    </citation>
    <scope>NUCLEOTIDE SEQUENCE [LARGE SCALE GENOMIC DNA]</scope>
    <source>
        <strain evidence="14">22II-S11-Z10</strain>
    </source>
</reference>
<dbReference type="STRING" id="1461693.ATO10_08362"/>
<dbReference type="RefSeq" id="WP_035250308.1">
    <property type="nucleotide sequence ID" value="NZ_AQQY01000004.1"/>
</dbReference>
<comment type="catalytic activity">
    <reaction evidence="11">
        <text>[GlcNAc-(1-&gt;4)-Mur2Ac(oyl-L-Ala-gamma-D-Glu-L-Lys-D-Ala-D-Ala)](n)-di-trans,octa-cis-undecaprenyl diphosphate + beta-D-GlcNAc-(1-&gt;4)-Mur2Ac(oyl-L-Ala-gamma-D-Glu-L-Lys-D-Ala-D-Ala)-di-trans,octa-cis-undecaprenyl diphosphate = [GlcNAc-(1-&gt;4)-Mur2Ac(oyl-L-Ala-gamma-D-Glu-L-Lys-D-Ala-D-Ala)](n+1)-di-trans,octa-cis-undecaprenyl diphosphate + di-trans,octa-cis-undecaprenyl diphosphate + H(+)</text>
        <dbReference type="Rhea" id="RHEA:23708"/>
        <dbReference type="Rhea" id="RHEA-COMP:9602"/>
        <dbReference type="Rhea" id="RHEA-COMP:9603"/>
        <dbReference type="ChEBI" id="CHEBI:15378"/>
        <dbReference type="ChEBI" id="CHEBI:58405"/>
        <dbReference type="ChEBI" id="CHEBI:60033"/>
        <dbReference type="ChEBI" id="CHEBI:78435"/>
        <dbReference type="EC" id="2.4.99.28"/>
    </reaction>
</comment>
<keyword evidence="14" id="KW-1185">Reference proteome</keyword>
<evidence type="ECO:0000256" key="7">
    <source>
        <dbReference type="ARBA" id="ARBA00022984"/>
    </source>
</evidence>
<sequence>MAKKTGKKKTESKLSWRRAIPPLRKLVWRGVRVASVLFLALAFAVVAYRVINPPITHTIWAEQRRLGEVQRQWIPLEEIPPVLARSVVAAEDANFCAHWGFDMAAIRAALREGARRGGSTLTQQTVKNVFLWQNRSWLRKALEAFITPMVEAAWPKHRIIEIYLNVAEFDEGVFGVEAAAWHYFRKMPADLTAKQAARLAVVLPNPKGRNAADLPPDLLRRVSRVMDGAATIQADGRASCLGG</sequence>
<protein>
    <recommendedName>
        <fullName evidence="11">Biosynthetic peptidoglycan transglycosylase</fullName>
        <ecNumber evidence="11">2.4.99.28</ecNumber>
    </recommendedName>
    <alternativeName>
        <fullName evidence="11">Glycan polymerase</fullName>
    </alternativeName>
    <alternativeName>
        <fullName evidence="11">Peptidoglycan glycosyltransferase MtgA</fullName>
        <shortName evidence="11">PGT</shortName>
    </alternativeName>
</protein>
<dbReference type="Proteomes" id="UP000024836">
    <property type="component" value="Unassembled WGS sequence"/>
</dbReference>
<evidence type="ECO:0000256" key="1">
    <source>
        <dbReference type="ARBA" id="ARBA00022475"/>
    </source>
</evidence>
<dbReference type="GO" id="GO:0008360">
    <property type="term" value="P:regulation of cell shape"/>
    <property type="evidence" value="ECO:0007669"/>
    <property type="project" value="UniProtKB-KW"/>
</dbReference>
<keyword evidence="2 11" id="KW-0997">Cell inner membrane</keyword>
<keyword evidence="5 11" id="KW-0812">Transmembrane</keyword>
<organism evidence="13 14">
    <name type="scientific">Actibacterium atlanticum</name>
    <dbReference type="NCBI Taxonomy" id="1461693"/>
    <lineage>
        <taxon>Bacteria</taxon>
        <taxon>Pseudomonadati</taxon>
        <taxon>Pseudomonadota</taxon>
        <taxon>Alphaproteobacteria</taxon>
        <taxon>Rhodobacterales</taxon>
        <taxon>Roseobacteraceae</taxon>
        <taxon>Actibacterium</taxon>
    </lineage>
</organism>
<evidence type="ECO:0000256" key="2">
    <source>
        <dbReference type="ARBA" id="ARBA00022519"/>
    </source>
</evidence>
<evidence type="ECO:0000256" key="4">
    <source>
        <dbReference type="ARBA" id="ARBA00022679"/>
    </source>
</evidence>
<gene>
    <name evidence="11" type="primary">mtgA</name>
    <name evidence="13" type="ORF">ATO10_08362</name>
</gene>
<dbReference type="InterPro" id="IPR036950">
    <property type="entry name" value="PBP_transglycosylase"/>
</dbReference>
<dbReference type="GO" id="GO:0008955">
    <property type="term" value="F:peptidoglycan glycosyltransferase activity"/>
    <property type="evidence" value="ECO:0007669"/>
    <property type="project" value="UniProtKB-UniRule"/>
</dbReference>